<evidence type="ECO:0000313" key="2">
    <source>
        <dbReference type="EMBL" id="CEF42076.1"/>
    </source>
</evidence>
<reference evidence="3" key="1">
    <citation type="submission" date="2014-09" db="EMBL/GenBank/DDBJ databases">
        <authorList>
            <person name="Illeghems K.G."/>
        </authorList>
    </citation>
    <scope>NUCLEOTIDE SEQUENCE [LARGE SCALE GENOMIC DNA]</scope>
    <source>
        <strain evidence="3">108B</strain>
    </source>
</reference>
<keyword evidence="3" id="KW-1185">Reference proteome</keyword>
<dbReference type="Pfam" id="PF00408">
    <property type="entry name" value="PGM_PMM_IV"/>
    <property type="match status" value="1"/>
</dbReference>
<dbReference type="KEGG" id="asz:ASN_2814"/>
<dbReference type="EC" id="5.4.2.2" evidence="2"/>
<gene>
    <name evidence="2" type="primary">pgm</name>
    <name evidence="2" type="ORF">ASN_2814</name>
</gene>
<organism evidence="2 3">
    <name type="scientific">Acetobacter senegalensis</name>
    <dbReference type="NCBI Taxonomy" id="446692"/>
    <lineage>
        <taxon>Bacteria</taxon>
        <taxon>Pseudomonadati</taxon>
        <taxon>Pseudomonadota</taxon>
        <taxon>Alphaproteobacteria</taxon>
        <taxon>Acetobacterales</taxon>
        <taxon>Acetobacteraceae</taxon>
        <taxon>Acetobacter</taxon>
    </lineage>
</organism>
<feature type="domain" description="Alpha-D-phosphohexomutase C-terminal" evidence="1">
    <location>
        <begin position="2"/>
        <end position="38"/>
    </location>
</feature>
<dbReference type="EMBL" id="LN606600">
    <property type="protein sequence ID" value="CEF42076.1"/>
    <property type="molecule type" value="Genomic_DNA"/>
</dbReference>
<keyword evidence="2" id="KW-0413">Isomerase</keyword>
<evidence type="ECO:0000259" key="1">
    <source>
        <dbReference type="Pfam" id="PF00408"/>
    </source>
</evidence>
<proteinExistence type="predicted"/>
<dbReference type="PATRIC" id="fig|446692.3.peg.2957"/>
<dbReference type="AlphaFoldDB" id="A0A0U5EVW7"/>
<dbReference type="Gene3D" id="3.30.310.50">
    <property type="entry name" value="Alpha-D-phosphohexomutase, C-terminal domain"/>
    <property type="match status" value="1"/>
</dbReference>
<sequence>MTENGWFAARPSGTEDVYKIYAESFKSEAHLKAIQDEAQAAISKVFAA</sequence>
<accession>A0A0U5EVW7</accession>
<name>A0A0U5EVW7_9PROT</name>
<dbReference type="InterPro" id="IPR005843">
    <property type="entry name" value="A-D-PHexomutase_C"/>
</dbReference>
<dbReference type="GO" id="GO:0004614">
    <property type="term" value="F:phosphoglucomutase activity"/>
    <property type="evidence" value="ECO:0007669"/>
    <property type="project" value="UniProtKB-EC"/>
</dbReference>
<dbReference type="InterPro" id="IPR036900">
    <property type="entry name" value="A-D-PHexomutase_C_sf"/>
</dbReference>
<dbReference type="SUPFAM" id="SSF55957">
    <property type="entry name" value="Phosphoglucomutase, C-terminal domain"/>
    <property type="match status" value="1"/>
</dbReference>
<protein>
    <submittedName>
        <fullName evidence="2">Phosphoglucomutase</fullName>
        <ecNumber evidence="2">5.4.2.2</ecNumber>
    </submittedName>
</protein>
<evidence type="ECO:0000313" key="3">
    <source>
        <dbReference type="Proteomes" id="UP000056109"/>
    </source>
</evidence>
<dbReference type="Proteomes" id="UP000056109">
    <property type="component" value="Chromosome I"/>
</dbReference>